<feature type="domain" description="Major facilitator superfamily (MFS) profile" evidence="7">
    <location>
        <begin position="37"/>
        <end position="460"/>
    </location>
</feature>
<dbReference type="InterPro" id="IPR005829">
    <property type="entry name" value="Sugar_transporter_CS"/>
</dbReference>
<dbReference type="Proteomes" id="UP000308092">
    <property type="component" value="Unassembled WGS sequence"/>
</dbReference>
<evidence type="ECO:0000256" key="4">
    <source>
        <dbReference type="ARBA" id="ARBA00023136"/>
    </source>
</evidence>
<feature type="transmembrane region" description="Helical" evidence="6">
    <location>
        <begin position="437"/>
        <end position="459"/>
    </location>
</feature>
<dbReference type="GO" id="GO:0000329">
    <property type="term" value="C:fungal-type vacuole membrane"/>
    <property type="evidence" value="ECO:0007669"/>
    <property type="project" value="TreeGrafter"/>
</dbReference>
<feature type="transmembrane region" description="Helical" evidence="6">
    <location>
        <begin position="73"/>
        <end position="91"/>
    </location>
</feature>
<dbReference type="VEuPathDB" id="FungiDB:EYZ11_010798"/>
<dbReference type="AlphaFoldDB" id="A0A4S3J4R4"/>
<feature type="non-terminal residue" evidence="8">
    <location>
        <position position="1"/>
    </location>
</feature>
<dbReference type="PANTHER" id="PTHR23520:SF5">
    <property type="entry name" value="TRANSPORTER, PUTATIVE (AFU_ORTHOLOGUE AFUA_3G04000)-RELATED"/>
    <property type="match status" value="1"/>
</dbReference>
<dbReference type="PROSITE" id="PS50850">
    <property type="entry name" value="MFS"/>
    <property type="match status" value="1"/>
</dbReference>
<accession>A0A4S3J4R4</accession>
<dbReference type="InterPro" id="IPR036259">
    <property type="entry name" value="MFS_trans_sf"/>
</dbReference>
<feature type="transmembrane region" description="Helical" evidence="6">
    <location>
        <begin position="167"/>
        <end position="189"/>
    </location>
</feature>
<dbReference type="STRING" id="1220188.A0A4S3J4R4"/>
<evidence type="ECO:0000313" key="8">
    <source>
        <dbReference type="EMBL" id="THC89755.1"/>
    </source>
</evidence>
<feature type="transmembrane region" description="Helical" evidence="6">
    <location>
        <begin position="372"/>
        <end position="389"/>
    </location>
</feature>
<evidence type="ECO:0000256" key="3">
    <source>
        <dbReference type="ARBA" id="ARBA00022989"/>
    </source>
</evidence>
<feature type="region of interest" description="Disordered" evidence="5">
    <location>
        <begin position="239"/>
        <end position="262"/>
    </location>
</feature>
<dbReference type="EMBL" id="SOSA01000609">
    <property type="protein sequence ID" value="THC89755.1"/>
    <property type="molecule type" value="Genomic_DNA"/>
</dbReference>
<evidence type="ECO:0000256" key="1">
    <source>
        <dbReference type="ARBA" id="ARBA00004141"/>
    </source>
</evidence>
<proteinExistence type="predicted"/>
<name>A0A4S3J4R4_9EURO</name>
<keyword evidence="9" id="KW-1185">Reference proteome</keyword>
<dbReference type="SUPFAM" id="SSF103473">
    <property type="entry name" value="MFS general substrate transporter"/>
    <property type="match status" value="1"/>
</dbReference>
<keyword evidence="3 6" id="KW-1133">Transmembrane helix</keyword>
<dbReference type="InterPro" id="IPR020846">
    <property type="entry name" value="MFS_dom"/>
</dbReference>
<reference evidence="8 9" key="1">
    <citation type="submission" date="2019-03" db="EMBL/GenBank/DDBJ databases">
        <title>The genome sequence of a newly discovered highly antifungal drug resistant Aspergillus species, Aspergillus tanneri NIH 1004.</title>
        <authorList>
            <person name="Mounaud S."/>
            <person name="Singh I."/>
            <person name="Joardar V."/>
            <person name="Pakala S."/>
            <person name="Pakala S."/>
            <person name="Venepally P."/>
            <person name="Hoover J."/>
            <person name="Nierman W."/>
            <person name="Chung J."/>
            <person name="Losada L."/>
        </authorList>
    </citation>
    <scope>NUCLEOTIDE SEQUENCE [LARGE SCALE GENOMIC DNA]</scope>
    <source>
        <strain evidence="8 9">NIH1004</strain>
    </source>
</reference>
<dbReference type="Gene3D" id="1.20.1250.20">
    <property type="entry name" value="MFS general substrate transporter like domains"/>
    <property type="match status" value="1"/>
</dbReference>
<feature type="non-terminal residue" evidence="8">
    <location>
        <position position="460"/>
    </location>
</feature>
<evidence type="ECO:0000256" key="6">
    <source>
        <dbReference type="SAM" id="Phobius"/>
    </source>
</evidence>
<evidence type="ECO:0000256" key="2">
    <source>
        <dbReference type="ARBA" id="ARBA00022692"/>
    </source>
</evidence>
<keyword evidence="2 6" id="KW-0812">Transmembrane</keyword>
<dbReference type="InterPro" id="IPR011701">
    <property type="entry name" value="MFS"/>
</dbReference>
<organism evidence="8 9">
    <name type="scientific">Aspergillus tanneri</name>
    <dbReference type="NCBI Taxonomy" id="1220188"/>
    <lineage>
        <taxon>Eukaryota</taxon>
        <taxon>Fungi</taxon>
        <taxon>Dikarya</taxon>
        <taxon>Ascomycota</taxon>
        <taxon>Pezizomycotina</taxon>
        <taxon>Eurotiomycetes</taxon>
        <taxon>Eurotiomycetidae</taxon>
        <taxon>Eurotiales</taxon>
        <taxon>Aspergillaceae</taxon>
        <taxon>Aspergillus</taxon>
        <taxon>Aspergillus subgen. Circumdati</taxon>
    </lineage>
</organism>
<gene>
    <name evidence="8" type="ORF">EYZ11_010798</name>
</gene>
<feature type="transmembrane region" description="Helical" evidence="6">
    <location>
        <begin position="46"/>
        <end position="67"/>
    </location>
</feature>
<protein>
    <recommendedName>
        <fullName evidence="7">Major facilitator superfamily (MFS) profile domain-containing protein</fullName>
    </recommendedName>
</protein>
<feature type="transmembrane region" description="Helical" evidence="6">
    <location>
        <begin position="283"/>
        <end position="300"/>
    </location>
</feature>
<evidence type="ECO:0000256" key="5">
    <source>
        <dbReference type="SAM" id="MobiDB-lite"/>
    </source>
</evidence>
<evidence type="ECO:0000259" key="7">
    <source>
        <dbReference type="PROSITE" id="PS50850"/>
    </source>
</evidence>
<evidence type="ECO:0000313" key="9">
    <source>
        <dbReference type="Proteomes" id="UP000308092"/>
    </source>
</evidence>
<feature type="transmembrane region" description="Helical" evidence="6">
    <location>
        <begin position="201"/>
        <end position="224"/>
    </location>
</feature>
<comment type="subcellular location">
    <subcellularLocation>
        <location evidence="1">Membrane</location>
        <topology evidence="1">Multi-pass membrane protein</topology>
    </subcellularLocation>
</comment>
<comment type="caution">
    <text evidence="8">The sequence shown here is derived from an EMBL/GenBank/DDBJ whole genome shotgun (WGS) entry which is preliminary data.</text>
</comment>
<dbReference type="Pfam" id="PF07690">
    <property type="entry name" value="MFS_1"/>
    <property type="match status" value="2"/>
</dbReference>
<dbReference type="GO" id="GO:0022857">
    <property type="term" value="F:transmembrane transporter activity"/>
    <property type="evidence" value="ECO:0007669"/>
    <property type="project" value="InterPro"/>
</dbReference>
<keyword evidence="4 6" id="KW-0472">Membrane</keyword>
<sequence length="460" mass="50753">APAILNAMNESVSWHTRLWRKIVSLTGLDSFRSMHRDVIYLFLQRIVRMFAFGGSTLVLSIFLSALGNSEKRIGFFMSWTLVGDVVISLSISVYSDRAGRRQVLALGSLLMAMSGYVFVTCDNFWLLLGASIISSPLHSGADVGPFKAVEESAMAQLMPAHNYNAILSWYYMLGSWGAMIGTLSCGWLLQLLEDQGWGTVDAYRCVFWIYAAMGLVKLALSVILSRECESHLTQNKIANSENEVHDQSDRETEPLLRPSDNSLIHAEEPPTLIPSMNASTRNFVWKLCFVLILDSIGSGLSNNSWMAYYFNQNFQVEPGILGSIFSGFNFLTALSNVLAVPSVRHIGLIRTMVLGHTVASTALLLLPVPSQLAVATILLLLRATFIDFHQPSRQTFISQSVGPKERTAILGTVNVIRTLAQSPGPVITGFLGDRGKLWLSFSLAGGIKIMYNILLWALFT</sequence>
<dbReference type="PANTHER" id="PTHR23520">
    <property type="entry name" value="TRANSPORTER, PUTATIVE (AFU_ORTHOLOGUE AFUA_3G04000)-RELATED"/>
    <property type="match status" value="1"/>
</dbReference>
<dbReference type="PROSITE" id="PS00216">
    <property type="entry name" value="SUGAR_TRANSPORT_1"/>
    <property type="match status" value="1"/>
</dbReference>
<feature type="transmembrane region" description="Helical" evidence="6">
    <location>
        <begin position="320"/>
        <end position="340"/>
    </location>
</feature>
<feature type="compositionally biased region" description="Basic and acidic residues" evidence="5">
    <location>
        <begin position="242"/>
        <end position="254"/>
    </location>
</feature>